<comment type="catalytic activity">
    <reaction evidence="15 17 19">
        <text>(6S)-NADHX + ADP = AMP + phosphate + NADH + H(+)</text>
        <dbReference type="Rhea" id="RHEA:32223"/>
        <dbReference type="ChEBI" id="CHEBI:15378"/>
        <dbReference type="ChEBI" id="CHEBI:43474"/>
        <dbReference type="ChEBI" id="CHEBI:57945"/>
        <dbReference type="ChEBI" id="CHEBI:64074"/>
        <dbReference type="ChEBI" id="CHEBI:456215"/>
        <dbReference type="ChEBI" id="CHEBI:456216"/>
        <dbReference type="EC" id="4.2.1.136"/>
    </reaction>
</comment>
<dbReference type="NCBIfam" id="TIGR00197">
    <property type="entry name" value="yjeF_nterm"/>
    <property type="match status" value="1"/>
</dbReference>
<sequence length="505" mass="54375">MCALKILPVEKIREADAYTIAHEPVSSTALMERAAAACFRWIVKKVTDTKRVRVVCGMGNNGGDGLVIARLLHAAGYAVDVYIIRHSGEPGVDFTVNFNLLADLPGLVITDVFEADPLIEIDEEDVVIDAILGSGLTRPVTGWMADVIDQINHSGAMVISIDVPSGLFADKAVDQKHPKVIMADFTLTFQMPKLAFLVPENERFCGNWKVLGIGLHPEFIEQCECNNYLIETDDCRSLYKVRSKFAHKGHFGHALLIAGSTGKYGASVMAARACLRSGVGLLTVHTPADGFQTIQGSVHEAMVSIDPDDSCFSALPVLDTYNAIGVGPGLGMDEQSAAALKLLIQQTHVPLVLDADALNILGENKTWLSFLPPGSILTPHPKEFGRLSEPTDNHFNRLELLRAFAVRYRLYIVLKGAFTATATPEGDLFFNPTGNPGMATGGSGDVLTGIILGLRTSGYSARDACILGVWLHGKAGDLAAKKYGQPSMLPGDMIEMLGKAFKKIS</sequence>
<dbReference type="PATRIC" id="fig|1678841.3.peg.3151"/>
<comment type="function">
    <text evidence="17">Catalyzes the dehydration of the S-form of NAD(P)HX at the expense of ADP, which is converted to AMP. Together with NAD(P)HX epimerase, which catalyzes the epimerization of the S- and R-forms, the enzyme allows the repair of both epimers of NAD(P)HX, a damaged form of NAD(P)H that is a result of enzymatic or heat-dependent hydration.</text>
</comment>
<feature type="binding site" evidence="17">
    <location>
        <position position="445"/>
    </location>
    <ligand>
        <name>(6S)-NADPHX</name>
        <dbReference type="ChEBI" id="CHEBI:64076"/>
    </ligand>
</feature>
<dbReference type="HAMAP" id="MF_01965">
    <property type="entry name" value="NADHX_dehydratase"/>
    <property type="match status" value="1"/>
</dbReference>
<feature type="binding site" evidence="17">
    <location>
        <position position="444"/>
    </location>
    <ligand>
        <name>AMP</name>
        <dbReference type="ChEBI" id="CHEBI:456215"/>
    </ligand>
</feature>
<dbReference type="Pfam" id="PF03853">
    <property type="entry name" value="YjeF_N"/>
    <property type="match status" value="1"/>
</dbReference>
<evidence type="ECO:0000259" key="20">
    <source>
        <dbReference type="PROSITE" id="PS51383"/>
    </source>
</evidence>
<comment type="caution">
    <text evidence="18">Lacks conserved residue(s) required for the propagation of feature annotation.</text>
</comment>
<evidence type="ECO:0000256" key="11">
    <source>
        <dbReference type="ARBA" id="ARBA00023235"/>
    </source>
</evidence>
<organism evidence="22">
    <name type="scientific">Lentimicrobium saccharophilum</name>
    <dbReference type="NCBI Taxonomy" id="1678841"/>
    <lineage>
        <taxon>Bacteria</taxon>
        <taxon>Pseudomonadati</taxon>
        <taxon>Bacteroidota</taxon>
        <taxon>Bacteroidia</taxon>
        <taxon>Bacteroidales</taxon>
        <taxon>Lentimicrobiaceae</taxon>
        <taxon>Lentimicrobium</taxon>
    </lineage>
</organism>
<dbReference type="PANTHER" id="PTHR12592:SF0">
    <property type="entry name" value="ATP-DEPENDENT (S)-NAD(P)H-HYDRATE DEHYDRATASE"/>
    <property type="match status" value="1"/>
</dbReference>
<name>A0A0S7C578_9BACT</name>
<dbReference type="PANTHER" id="PTHR12592">
    <property type="entry name" value="ATP-DEPENDENT (S)-NAD(P)H-HYDRATE DEHYDRATASE FAMILY MEMBER"/>
    <property type="match status" value="1"/>
</dbReference>
<dbReference type="EC" id="4.2.1.136" evidence="19"/>
<evidence type="ECO:0000256" key="12">
    <source>
        <dbReference type="ARBA" id="ARBA00023239"/>
    </source>
</evidence>
<evidence type="ECO:0000256" key="14">
    <source>
        <dbReference type="ARBA" id="ARBA00025153"/>
    </source>
</evidence>
<dbReference type="Gene3D" id="3.40.1190.20">
    <property type="match status" value="1"/>
</dbReference>
<keyword evidence="22" id="KW-0418">Kinase</keyword>
<evidence type="ECO:0000256" key="18">
    <source>
        <dbReference type="HAMAP-Rule" id="MF_01966"/>
    </source>
</evidence>
<comment type="subunit">
    <text evidence="17">Homotetramer.</text>
</comment>
<dbReference type="GO" id="GO:0046872">
    <property type="term" value="F:metal ion binding"/>
    <property type="evidence" value="ECO:0007669"/>
    <property type="project" value="UniProtKB-UniRule"/>
</dbReference>
<dbReference type="OrthoDB" id="9806925at2"/>
<dbReference type="CDD" id="cd01171">
    <property type="entry name" value="YXKO-related"/>
    <property type="match status" value="1"/>
</dbReference>
<comment type="catalytic activity">
    <reaction evidence="2 18 19">
        <text>(6R)-NADPHX = (6S)-NADPHX</text>
        <dbReference type="Rhea" id="RHEA:32227"/>
        <dbReference type="ChEBI" id="CHEBI:64076"/>
        <dbReference type="ChEBI" id="CHEBI:64077"/>
        <dbReference type="EC" id="5.1.99.6"/>
    </reaction>
</comment>
<keyword evidence="12 17" id="KW-0456">Lyase</keyword>
<accession>A0A0S7C578</accession>
<dbReference type="GO" id="GO:0016301">
    <property type="term" value="F:kinase activity"/>
    <property type="evidence" value="ECO:0007669"/>
    <property type="project" value="UniProtKB-KW"/>
</dbReference>
<comment type="cofactor">
    <cofactor evidence="17">
        <name>Mg(2+)</name>
        <dbReference type="ChEBI" id="CHEBI:18420"/>
    </cofactor>
</comment>
<dbReference type="Pfam" id="PF01256">
    <property type="entry name" value="Carb_kinase"/>
    <property type="match status" value="1"/>
</dbReference>
<dbReference type="GO" id="GO:0110051">
    <property type="term" value="P:metabolite repair"/>
    <property type="evidence" value="ECO:0007669"/>
    <property type="project" value="TreeGrafter"/>
</dbReference>
<keyword evidence="22" id="KW-0808">Transferase</keyword>
<evidence type="ECO:0000259" key="21">
    <source>
        <dbReference type="PROSITE" id="PS51385"/>
    </source>
</evidence>
<dbReference type="HAMAP" id="MF_01966">
    <property type="entry name" value="NADHX_epimerase"/>
    <property type="match status" value="1"/>
</dbReference>
<evidence type="ECO:0000256" key="15">
    <source>
        <dbReference type="ARBA" id="ARBA00048238"/>
    </source>
</evidence>
<gene>
    <name evidence="18" type="primary">nnrE</name>
    <name evidence="17" type="synonym">nnrD</name>
    <name evidence="22" type="ORF">TBC1_12440</name>
</gene>
<dbReference type="InterPro" id="IPR036652">
    <property type="entry name" value="YjeF_N_dom_sf"/>
</dbReference>
<evidence type="ECO:0000256" key="10">
    <source>
        <dbReference type="ARBA" id="ARBA00023027"/>
    </source>
</evidence>
<keyword evidence="5 18" id="KW-0479">Metal-binding</keyword>
<feature type="domain" description="YjeF C-terminal" evidence="20">
    <location>
        <begin position="231"/>
        <end position="504"/>
    </location>
</feature>
<comment type="catalytic activity">
    <reaction evidence="16 17 19">
        <text>(6S)-NADPHX + ADP = AMP + phosphate + NADPH + H(+)</text>
        <dbReference type="Rhea" id="RHEA:32235"/>
        <dbReference type="ChEBI" id="CHEBI:15378"/>
        <dbReference type="ChEBI" id="CHEBI:43474"/>
        <dbReference type="ChEBI" id="CHEBI:57783"/>
        <dbReference type="ChEBI" id="CHEBI:64076"/>
        <dbReference type="ChEBI" id="CHEBI:456215"/>
        <dbReference type="ChEBI" id="CHEBI:456216"/>
        <dbReference type="EC" id="4.2.1.136"/>
    </reaction>
</comment>
<dbReference type="InterPro" id="IPR029056">
    <property type="entry name" value="Ribokinase-like"/>
</dbReference>
<evidence type="ECO:0000256" key="1">
    <source>
        <dbReference type="ARBA" id="ARBA00000013"/>
    </source>
</evidence>
<feature type="binding site" evidence="17">
    <location>
        <position position="329"/>
    </location>
    <ligand>
        <name>(6S)-NADPHX</name>
        <dbReference type="ChEBI" id="CHEBI:64076"/>
    </ligand>
</feature>
<dbReference type="Gene3D" id="3.40.50.10260">
    <property type="entry name" value="YjeF N-terminal domain"/>
    <property type="match status" value="1"/>
</dbReference>
<dbReference type="STRING" id="1678841.TBC1_12440"/>
<dbReference type="GO" id="GO:0005524">
    <property type="term" value="F:ATP binding"/>
    <property type="evidence" value="ECO:0007669"/>
    <property type="project" value="UniProtKB-UniRule"/>
</dbReference>
<dbReference type="PROSITE" id="PS51385">
    <property type="entry name" value="YJEF_N"/>
    <property type="match status" value="1"/>
</dbReference>
<dbReference type="InterPro" id="IPR000631">
    <property type="entry name" value="CARKD"/>
</dbReference>
<dbReference type="AlphaFoldDB" id="A0A0S7C578"/>
<keyword evidence="6 17" id="KW-0547">Nucleotide-binding</keyword>
<keyword evidence="10 17" id="KW-0520">NAD</keyword>
<keyword evidence="7 17" id="KW-0067">ATP-binding</keyword>
<evidence type="ECO:0000256" key="3">
    <source>
        <dbReference type="ARBA" id="ARBA00006001"/>
    </source>
</evidence>
<dbReference type="InterPro" id="IPR017953">
    <property type="entry name" value="Carbohydrate_kinase_pred_CS"/>
</dbReference>
<protein>
    <recommendedName>
        <fullName evidence="19">Bifunctional NAD(P)H-hydrate repair enzyme</fullName>
    </recommendedName>
    <alternativeName>
        <fullName evidence="19">Nicotinamide nucleotide repair protein</fullName>
    </alternativeName>
    <domain>
        <recommendedName>
            <fullName evidence="19">ADP-dependent (S)-NAD(P)H-hydrate dehydratase</fullName>
            <ecNumber evidence="19">4.2.1.136</ecNumber>
        </recommendedName>
        <alternativeName>
            <fullName evidence="19">ADP-dependent NAD(P)HX dehydratase</fullName>
        </alternativeName>
    </domain>
    <domain>
        <recommendedName>
            <fullName evidence="19">NAD(P)H-hydrate epimerase</fullName>
            <ecNumber evidence="19">5.1.99.6</ecNumber>
        </recommendedName>
    </domain>
</protein>
<dbReference type="EC" id="5.1.99.6" evidence="19"/>
<keyword evidence="9 18" id="KW-0630">Potassium</keyword>
<evidence type="ECO:0000256" key="7">
    <source>
        <dbReference type="ARBA" id="ARBA00022840"/>
    </source>
</evidence>
<comment type="function">
    <text evidence="18">Catalyzes the epimerization of the S- and R-forms of NAD(P)HX, a damaged form of NAD(P)H that is a result of enzymatic or heat-dependent hydration. This is a prerequisite for the S-specific NAD(P)H-hydrate dehydratase to allow the repair of both epimers of NAD(P)HX.</text>
</comment>
<dbReference type="NCBIfam" id="TIGR00196">
    <property type="entry name" value="yjeF_cterm"/>
    <property type="match status" value="1"/>
</dbReference>
<evidence type="ECO:0000313" key="22">
    <source>
        <dbReference type="EMBL" id="GAP44630.1"/>
    </source>
</evidence>
<dbReference type="EMBL" id="DF968183">
    <property type="protein sequence ID" value="GAP44630.1"/>
    <property type="molecule type" value="Genomic_DNA"/>
</dbReference>
<comment type="catalytic activity">
    <reaction evidence="1 18 19">
        <text>(6R)-NADHX = (6S)-NADHX</text>
        <dbReference type="Rhea" id="RHEA:32215"/>
        <dbReference type="ChEBI" id="CHEBI:64074"/>
        <dbReference type="ChEBI" id="CHEBI:64075"/>
        <dbReference type="EC" id="5.1.99.6"/>
    </reaction>
</comment>
<feature type="binding site" evidence="18">
    <location>
        <position position="162"/>
    </location>
    <ligand>
        <name>(6S)-NADPHX</name>
        <dbReference type="ChEBI" id="CHEBI:64076"/>
    </ligand>
</feature>
<evidence type="ECO:0000256" key="19">
    <source>
        <dbReference type="PIRNR" id="PIRNR017184"/>
    </source>
</evidence>
<comment type="similarity">
    <text evidence="3 19">In the N-terminal section; belongs to the NnrE/AIBP family.</text>
</comment>
<keyword evidence="8 17" id="KW-0521">NADP</keyword>
<feature type="binding site" evidence="18">
    <location>
        <position position="61"/>
    </location>
    <ligand>
        <name>K(+)</name>
        <dbReference type="ChEBI" id="CHEBI:29103"/>
    </ligand>
</feature>
<dbReference type="InterPro" id="IPR030677">
    <property type="entry name" value="Nnr"/>
</dbReference>
<dbReference type="Proteomes" id="UP000053091">
    <property type="component" value="Unassembled WGS sequence"/>
</dbReference>
<dbReference type="PROSITE" id="PS51383">
    <property type="entry name" value="YJEF_C_3"/>
    <property type="match status" value="1"/>
</dbReference>
<dbReference type="RefSeq" id="WP_062044243.1">
    <property type="nucleotide sequence ID" value="NZ_DF968183.1"/>
</dbReference>
<feature type="binding site" evidence="18">
    <location>
        <position position="165"/>
    </location>
    <ligand>
        <name>K(+)</name>
        <dbReference type="ChEBI" id="CHEBI:29103"/>
    </ligand>
</feature>
<feature type="binding site" evidence="17">
    <location>
        <position position="266"/>
    </location>
    <ligand>
        <name>(6S)-NADPHX</name>
        <dbReference type="ChEBI" id="CHEBI:64076"/>
    </ligand>
</feature>
<evidence type="ECO:0000256" key="2">
    <source>
        <dbReference type="ARBA" id="ARBA00000909"/>
    </source>
</evidence>
<evidence type="ECO:0000313" key="23">
    <source>
        <dbReference type="Proteomes" id="UP000053091"/>
    </source>
</evidence>
<evidence type="ECO:0000256" key="4">
    <source>
        <dbReference type="ARBA" id="ARBA00009524"/>
    </source>
</evidence>
<evidence type="ECO:0000256" key="16">
    <source>
        <dbReference type="ARBA" id="ARBA00049209"/>
    </source>
</evidence>
<feature type="binding site" evidence="17">
    <location>
        <begin position="415"/>
        <end position="419"/>
    </location>
    <ligand>
        <name>AMP</name>
        <dbReference type="ChEBI" id="CHEBI:456215"/>
    </ligand>
</feature>
<comment type="similarity">
    <text evidence="18">Belongs to the NnrE/AIBP family.</text>
</comment>
<feature type="binding site" evidence="18">
    <location>
        <begin position="133"/>
        <end position="139"/>
    </location>
    <ligand>
        <name>(6S)-NADPHX</name>
        <dbReference type="ChEBI" id="CHEBI:64076"/>
    </ligand>
</feature>
<evidence type="ECO:0000256" key="5">
    <source>
        <dbReference type="ARBA" id="ARBA00022723"/>
    </source>
</evidence>
<feature type="binding site" evidence="18">
    <location>
        <position position="129"/>
    </location>
    <ligand>
        <name>K(+)</name>
        <dbReference type="ChEBI" id="CHEBI:29103"/>
    </ligand>
</feature>
<keyword evidence="13" id="KW-0511">Multifunctional enzyme</keyword>
<feature type="domain" description="YjeF N-terminal" evidence="21">
    <location>
        <begin position="12"/>
        <end position="221"/>
    </location>
</feature>
<evidence type="ECO:0000256" key="6">
    <source>
        <dbReference type="ARBA" id="ARBA00022741"/>
    </source>
</evidence>
<feature type="binding site" evidence="18">
    <location>
        <begin position="60"/>
        <end position="64"/>
    </location>
    <ligand>
        <name>(6S)-NADPHX</name>
        <dbReference type="ChEBI" id="CHEBI:64076"/>
    </ligand>
</feature>
<keyword evidence="11 18" id="KW-0413">Isomerase</keyword>
<dbReference type="GO" id="GO:0052855">
    <property type="term" value="F:ADP-dependent NAD(P)H-hydrate dehydratase activity"/>
    <property type="evidence" value="ECO:0007669"/>
    <property type="project" value="UniProtKB-UniRule"/>
</dbReference>
<reference evidence="22" key="1">
    <citation type="journal article" date="2015" name="Genome Announc.">
        <title>Draft Genome Sequence of Bacteroidales Strain TBC1, a Novel Isolate from a Methanogenic Wastewater Treatment System.</title>
        <authorList>
            <person name="Tourlousse D.M."/>
            <person name="Matsuura N."/>
            <person name="Sun L."/>
            <person name="Toyonaga M."/>
            <person name="Kuroda K."/>
            <person name="Ohashi A."/>
            <person name="Cruz R."/>
            <person name="Yamaguchi T."/>
            <person name="Sekiguchi Y."/>
        </authorList>
    </citation>
    <scope>NUCLEOTIDE SEQUENCE [LARGE SCALE GENOMIC DNA]</scope>
    <source>
        <strain evidence="22">TBC1</strain>
    </source>
</reference>
<proteinExistence type="inferred from homology"/>
<comment type="similarity">
    <text evidence="17">Belongs to the NnrD/CARKD family.</text>
</comment>
<evidence type="ECO:0000256" key="8">
    <source>
        <dbReference type="ARBA" id="ARBA00022857"/>
    </source>
</evidence>
<dbReference type="GO" id="GO:0046496">
    <property type="term" value="P:nicotinamide nucleotide metabolic process"/>
    <property type="evidence" value="ECO:0007669"/>
    <property type="project" value="UniProtKB-UniRule"/>
</dbReference>
<feature type="binding site" evidence="17">
    <location>
        <position position="380"/>
    </location>
    <ligand>
        <name>(6S)-NADPHX</name>
        <dbReference type="ChEBI" id="CHEBI:64076"/>
    </ligand>
</feature>
<dbReference type="PROSITE" id="PS01050">
    <property type="entry name" value="YJEF_C_2"/>
    <property type="match status" value="1"/>
</dbReference>
<evidence type="ECO:0000256" key="17">
    <source>
        <dbReference type="HAMAP-Rule" id="MF_01965"/>
    </source>
</evidence>
<keyword evidence="23" id="KW-1185">Reference proteome</keyword>
<comment type="function">
    <text evidence="14 19">Bifunctional enzyme that catalyzes the epimerization of the S- and R-forms of NAD(P)HX and the dehydration of the S-form of NAD(P)HX at the expense of ADP, which is converted to AMP. This allows the repair of both epimers of NAD(P)HX, a damaged form of NAD(P)H that is a result of enzymatic or heat-dependent hydration.</text>
</comment>
<dbReference type="PIRSF" id="PIRSF017184">
    <property type="entry name" value="Nnr"/>
    <property type="match status" value="1"/>
</dbReference>
<dbReference type="SUPFAM" id="SSF64153">
    <property type="entry name" value="YjeF N-terminal domain-like"/>
    <property type="match status" value="1"/>
</dbReference>
<dbReference type="InterPro" id="IPR004443">
    <property type="entry name" value="YjeF_N_dom"/>
</dbReference>
<evidence type="ECO:0000256" key="13">
    <source>
        <dbReference type="ARBA" id="ARBA00023268"/>
    </source>
</evidence>
<comment type="similarity">
    <text evidence="4 19">In the C-terminal section; belongs to the NnrD/CARKD family.</text>
</comment>
<dbReference type="SUPFAM" id="SSF53613">
    <property type="entry name" value="Ribokinase-like"/>
    <property type="match status" value="1"/>
</dbReference>
<dbReference type="GO" id="GO:0052856">
    <property type="term" value="F:NAD(P)HX epimerase activity"/>
    <property type="evidence" value="ECO:0007669"/>
    <property type="project" value="UniProtKB-UniRule"/>
</dbReference>
<evidence type="ECO:0000256" key="9">
    <source>
        <dbReference type="ARBA" id="ARBA00022958"/>
    </source>
</evidence>
<comment type="cofactor">
    <cofactor evidence="18 19">
        <name>K(+)</name>
        <dbReference type="ChEBI" id="CHEBI:29103"/>
    </cofactor>
    <text evidence="18 19">Binds 1 potassium ion per subunit.</text>
</comment>